<protein>
    <recommendedName>
        <fullName evidence="5">Calx-beta domain-containing protein</fullName>
    </recommendedName>
</protein>
<dbReference type="OrthoDB" id="599434at2"/>
<reference evidence="6" key="1">
    <citation type="submission" date="2020-05" db="EMBL/GenBank/DDBJ databases">
        <title>Chitinophaga laudate sp. nov., isolated from a tropical peat swamp.</title>
        <authorList>
            <person name="Goh C.B.S."/>
            <person name="Lee M.S."/>
            <person name="Parimannan S."/>
            <person name="Pasbakhsh P."/>
            <person name="Yule C.M."/>
            <person name="Rajandas H."/>
            <person name="Loke S."/>
            <person name="Croft L."/>
            <person name="Tan J.B.L."/>
        </authorList>
    </citation>
    <scope>NUCLEOTIDE SEQUENCE</scope>
    <source>
        <strain evidence="6">Mgbs1</strain>
    </source>
</reference>
<feature type="domain" description="Calx-beta" evidence="5">
    <location>
        <begin position="511"/>
        <end position="591"/>
    </location>
</feature>
<dbReference type="EMBL" id="RIAR02000001">
    <property type="protein sequence ID" value="NSL88029.1"/>
    <property type="molecule type" value="Genomic_DNA"/>
</dbReference>
<dbReference type="GO" id="GO:0098703">
    <property type="term" value="P:calcium ion import across plasma membrane"/>
    <property type="evidence" value="ECO:0007669"/>
    <property type="project" value="TreeGrafter"/>
</dbReference>
<dbReference type="SUPFAM" id="SSF141072">
    <property type="entry name" value="CalX-like"/>
    <property type="match status" value="8"/>
</dbReference>
<dbReference type="Pfam" id="PF13585">
    <property type="entry name" value="CHU_C"/>
    <property type="match status" value="1"/>
</dbReference>
<keyword evidence="3" id="KW-0106">Calcium</keyword>
<dbReference type="InterPro" id="IPR038081">
    <property type="entry name" value="CalX-like_sf"/>
</dbReference>
<organism evidence="6 7">
    <name type="scientific">Chitinophaga solisilvae</name>
    <dbReference type="NCBI Taxonomy" id="1233460"/>
    <lineage>
        <taxon>Bacteria</taxon>
        <taxon>Pseudomonadati</taxon>
        <taxon>Bacteroidota</taxon>
        <taxon>Chitinophagia</taxon>
        <taxon>Chitinophagales</taxon>
        <taxon>Chitinophagaceae</taxon>
        <taxon>Chitinophaga</taxon>
    </lineage>
</organism>
<feature type="domain" description="Calx-beta" evidence="5">
    <location>
        <begin position="649"/>
        <end position="696"/>
    </location>
</feature>
<sequence length="2440" mass="260210">MLLLSYPKKKIRLIALSGKRISLRYLVLLITLLLSNIYAGAQVLPAVRTINPTGGNSTADGLKIEMDVKGKCQIFRLGKTESLVFSNIAKGMKEVMMLRYSTGAILAEQALEDNLTYMSPLSGKGTAANPYNITTFYKFEVWEGANQRQDVYVTRSLNYVLPNNYFTIDYTFSSADQGYDVLLYMEEQTVLQEDLVHPNYGRSGKTILTRRPPSTAGAGTCSWGFTDGANKYAGVYRDGMTCSNFPGNFTHAIIANGTFNSYSISYPGDLKKDVTKPNYPYDNKWGSNLDPEIDDKTIAVQKFLFSKPLNKSFGTRIAMSYGEDLAYGDISNIYTVINSTPTSNGSSAVTVEFEGTTAAGNEGNAGDNHAPANLRLKVTGAPGQVLTAPAYLEMKLVPNPADPHPAVQGTDYTFDAVFMIPAGDYSTPKYVDLTNLTIIGNNRLEYSRNLTLELVDVPSNALVKPGAKKLTTYTITDDEDRTLTLTFPAQTSILENNTITGKISLPNGVLTSENIRVVLTTPAGNTAQPNGIDYTMPAEVTILNGQPDATISINLEKDKVLEYAEKFSVHAEGDVLGQLKTATSPEFTILDDTRNHQENTTLTLGVDKPDPDPSYPAFTYKEGFLNGKLNVSLPAGVTTDIPIQVTLNMSGTATPVKDFDALPASFSFTGNAPATPATLNLINDSRIEGDETIVFAPVATDGTATVFTIAGATLTIKDAQLPLSTPAVFHLSATDIDEGDVNGAQYWVELPAGITATDIKLDFNLAAGAASTALPASYTGVPATISILPGSTASVKSAVTAPANKVFEDDRNVVLTVTSARSDVPVTGGQTLNIHDKTDIRQKSVTLKPEKEHLKEDEDTRFIISLPAGYSSLKPVVIDLKKNIAGSEAADTDFSYLVTQVTLPANTTGDYLTTVPVIKAAFDKIIEKDETLSIYGIAKDYSVTSAQLVIDDQTRLTPAYAQVELSATATSLAEQSKTTVKVSLPSQVTTEIPLTINLTDIPGTATRTDDYLPLTSLTIDKNSTAATTQLEVVKDNLIENQETFSIKAEMTDEYATAYTSTPASLAFTINDLEYPLLAANPVVLSSLPATITEGDATGATLKAMLPNSWKTAIPLDIVLSKNSSSTAGDDRHSAIPAKLTIQPGSDHALTTLAATSNDVLDDDADVNIDANKGNAAIPATSAVVHIADNTINQPGARTITLTANKVLLPEGEKLQITASRLYTSTKKVTITFDTDVTTEASLVKNDYAWISKTAVLDITEKSHTFDIIQTTADKVLEKNESLNLTANAGVYTVNGLSLKIEDLTRKVPANLLLSATPYKSTDAAEGDNGHVKISLPAGITTEVPVTVQLPQTAGTAEAGADYTMATAISFNNAGDTTIALKIAADNLLEKTESFTITPAANDGISTYVTAPFKVDIKDAQYPLPAPVKIVATPAAIDENGAPAIITAELPAGIRAGYDLTVNVSKDLINSTADATDYLPFPDNFSIVIKKNNPGATAAVQLKAKADLILEDDENVILTGSTGDVNIPVTGQTIVIRDRTHDDPATGLIRIVPAVTGATRVKEGDIFNGKVTLAPGVTSSKPITVALGISPASAAGTADISGLPATVVITPGKSEEPFTFRAEPDLILEKDEMLRITAIPQSVNGMRGDTLGVIIEDATRLNPGNLKLELLIDSVMLREGNNSAVTIGFVNPGIVSTEDIVINIGKNTAVSTADEADFSGLPAQVTLKAMKHAEAYTLQAVNDNIIEGDEQIQFTAQLVTPGYTIGQPGLLLIPETGDMSVQLLKLNNASEPATTGNYSIKLPGNSIAAADVKVVFYVSSIAGTTNIAPIAQSATITAGQNSVSVPVNVIDNRVIEGDEEVKVALQLAQMKRFGRNLAFDTNEKDTVTLIVHDDESDATGPKAVAREMKAEKTADASEPAVAGNFRIHFTDAQLSAAKDVTVTYTVSGAAVADSRYKKLSGSVVIPAGKNFADVKVEPIDNNVVEGDENVQLSIQSVTAAIPGVTWPLSATSVADVLIHDNDTLVIELFSNKTTAAEGESIEFTLKSVNSAAKALPVRIQVDQDAARTYTVTGGVAGGNIVTINLPAYTNNTRFTLAAADNDINDDDGFIKATILPYQSNNGAAAYKPGTVNTAETAITDNDPLTLSFAADKFSVKEGNKGENTPLHFVVKMNRKSSRAVTLNYDYEASTDGVSYPYLDYKATPGTDFDNTIKQTVIPALAAEGKITVNIIGDTTFEQNETFVVRMKTVTVPSGQHTPTLGTPAAATGIILNDDAMCKKCDTDGDGLTDEEEDINNNGDPFDDDTDGDGIPNFLDLDSDGDGVPDSVERFTRDKRHIDDNNKKIRVHPAISPNNDGQGNDAMFVENIERYPKNEVVIFNRWGGTIFKMSNYDNKSRNFRGRSNTGGQSGTDVPDGSYFFAIDIWTEGGKVERYTGFIVIKR</sequence>
<keyword evidence="4" id="KW-0406">Ion transport</keyword>
<feature type="domain" description="Calx-beta" evidence="5">
    <location>
        <begin position="1933"/>
        <end position="2021"/>
    </location>
</feature>
<feature type="domain" description="Calx-beta" evidence="5">
    <location>
        <begin position="967"/>
        <end position="1071"/>
    </location>
</feature>
<dbReference type="Gene3D" id="4.10.1080.10">
    <property type="entry name" value="TSP type-3 repeat"/>
    <property type="match status" value="1"/>
</dbReference>
<feature type="domain" description="Calx-beta" evidence="5">
    <location>
        <begin position="1331"/>
        <end position="1397"/>
    </location>
</feature>
<dbReference type="GO" id="GO:0005509">
    <property type="term" value="F:calcium ion binding"/>
    <property type="evidence" value="ECO:0007669"/>
    <property type="project" value="InterPro"/>
</dbReference>
<dbReference type="PANTHER" id="PTHR11878">
    <property type="entry name" value="SODIUM/CALCIUM EXCHANGER"/>
    <property type="match status" value="1"/>
</dbReference>
<name>A0A433WE82_9BACT</name>
<evidence type="ECO:0000259" key="5">
    <source>
        <dbReference type="Pfam" id="PF03160"/>
    </source>
</evidence>
<evidence type="ECO:0000256" key="3">
    <source>
        <dbReference type="ARBA" id="ARBA00022837"/>
    </source>
</evidence>
<accession>A0A433WE82</accession>
<gene>
    <name evidence="6" type="ORF">ECE50_014375</name>
</gene>
<dbReference type="GO" id="GO:0016020">
    <property type="term" value="C:membrane"/>
    <property type="evidence" value="ECO:0007669"/>
    <property type="project" value="InterPro"/>
</dbReference>
<keyword evidence="7" id="KW-1185">Reference proteome</keyword>
<dbReference type="Proteomes" id="UP000281028">
    <property type="component" value="Unassembled WGS sequence"/>
</dbReference>
<keyword evidence="2" id="KW-0677">Repeat</keyword>
<feature type="domain" description="Calx-beta" evidence="5">
    <location>
        <begin position="2139"/>
        <end position="2273"/>
    </location>
</feature>
<evidence type="ECO:0000256" key="4">
    <source>
        <dbReference type="ARBA" id="ARBA00023065"/>
    </source>
</evidence>
<keyword evidence="4" id="KW-0813">Transport</keyword>
<dbReference type="GO" id="GO:0005432">
    <property type="term" value="F:calcium:sodium antiporter activity"/>
    <property type="evidence" value="ECO:0007669"/>
    <property type="project" value="TreeGrafter"/>
</dbReference>
<dbReference type="GO" id="GO:0007154">
    <property type="term" value="P:cell communication"/>
    <property type="evidence" value="ECO:0007669"/>
    <property type="project" value="InterPro"/>
</dbReference>
<dbReference type="Pfam" id="PF03160">
    <property type="entry name" value="Calx-beta"/>
    <property type="match status" value="6"/>
</dbReference>
<dbReference type="InterPro" id="IPR003644">
    <property type="entry name" value="Calx_beta"/>
</dbReference>
<comment type="caution">
    <text evidence="6">The sequence shown here is derived from an EMBL/GenBank/DDBJ whole genome shotgun (WGS) entry which is preliminary data.</text>
</comment>
<dbReference type="InterPro" id="IPR028974">
    <property type="entry name" value="TSP_type-3_rpt"/>
</dbReference>
<dbReference type="PANTHER" id="PTHR11878:SF76">
    <property type="entry name" value="CALX-BETA DOMAIN-CONTAINING PROTEIN"/>
    <property type="match status" value="1"/>
</dbReference>
<dbReference type="InterPro" id="IPR051171">
    <property type="entry name" value="CaCA"/>
</dbReference>
<evidence type="ECO:0000313" key="6">
    <source>
        <dbReference type="EMBL" id="NSL88029.1"/>
    </source>
</evidence>
<dbReference type="Gene3D" id="2.60.40.2030">
    <property type="match status" value="7"/>
</dbReference>
<proteinExistence type="predicted"/>
<evidence type="ECO:0000256" key="1">
    <source>
        <dbReference type="ARBA" id="ARBA00022729"/>
    </source>
</evidence>
<evidence type="ECO:0000313" key="7">
    <source>
        <dbReference type="Proteomes" id="UP000281028"/>
    </source>
</evidence>
<keyword evidence="1" id="KW-0732">Signal</keyword>
<evidence type="ECO:0000256" key="2">
    <source>
        <dbReference type="ARBA" id="ARBA00022737"/>
    </source>
</evidence>